<keyword evidence="3 13" id="KW-0808">Transferase</keyword>
<dbReference type="PROSITE" id="PS00107">
    <property type="entry name" value="PROTEIN_KINASE_ATP"/>
    <property type="match status" value="1"/>
</dbReference>
<dbReference type="InterPro" id="IPR001452">
    <property type="entry name" value="SH3_domain"/>
</dbReference>
<organism evidence="18 19">
    <name type="scientific">Glossina pallidipes</name>
    <name type="common">Tsetse fly</name>
    <dbReference type="NCBI Taxonomy" id="7398"/>
    <lineage>
        <taxon>Eukaryota</taxon>
        <taxon>Metazoa</taxon>
        <taxon>Ecdysozoa</taxon>
        <taxon>Arthropoda</taxon>
        <taxon>Hexapoda</taxon>
        <taxon>Insecta</taxon>
        <taxon>Pterygota</taxon>
        <taxon>Neoptera</taxon>
        <taxon>Endopterygota</taxon>
        <taxon>Diptera</taxon>
        <taxon>Brachycera</taxon>
        <taxon>Muscomorpha</taxon>
        <taxon>Hippoboscoidea</taxon>
        <taxon>Glossinidae</taxon>
        <taxon>Glossina</taxon>
    </lineage>
</organism>
<dbReference type="PRINTS" id="PR00109">
    <property type="entry name" value="TYRKINASE"/>
</dbReference>
<dbReference type="GO" id="GO:0003006">
    <property type="term" value="P:developmental process involved in reproduction"/>
    <property type="evidence" value="ECO:0007669"/>
    <property type="project" value="UniProtKB-ARBA"/>
</dbReference>
<dbReference type="GO" id="GO:0005524">
    <property type="term" value="F:ATP binding"/>
    <property type="evidence" value="ECO:0007669"/>
    <property type="project" value="UniProtKB-UniRule"/>
</dbReference>
<dbReference type="InterPro" id="IPR000719">
    <property type="entry name" value="Prot_kinase_dom"/>
</dbReference>
<dbReference type="PANTHER" id="PTHR24418">
    <property type="entry name" value="TYROSINE-PROTEIN KINASE"/>
    <property type="match status" value="1"/>
</dbReference>
<dbReference type="CDD" id="cd09933">
    <property type="entry name" value="SH2_Src_family"/>
    <property type="match status" value="1"/>
</dbReference>
<dbReference type="SUPFAM" id="SSF55550">
    <property type="entry name" value="SH2 domain"/>
    <property type="match status" value="1"/>
</dbReference>
<dbReference type="EnsemblMetazoa" id="GPAI027298-RA">
    <property type="protein sequence ID" value="GPAI027298-PA"/>
    <property type="gene ID" value="GPAI027298"/>
</dbReference>
<dbReference type="InterPro" id="IPR001245">
    <property type="entry name" value="Ser-Thr/Tyr_kinase_cat_dom"/>
</dbReference>
<evidence type="ECO:0000256" key="5">
    <source>
        <dbReference type="ARBA" id="ARBA00022777"/>
    </source>
</evidence>
<dbReference type="GO" id="GO:0002009">
    <property type="term" value="P:morphogenesis of an epithelium"/>
    <property type="evidence" value="ECO:0007669"/>
    <property type="project" value="UniProtKB-ARBA"/>
</dbReference>
<dbReference type="InterPro" id="IPR020635">
    <property type="entry name" value="Tyr_kinase_cat_dom"/>
</dbReference>
<dbReference type="Proteomes" id="UP000092445">
    <property type="component" value="Unassembled WGS sequence"/>
</dbReference>
<accession>A0A1A9ZWJ9</accession>
<dbReference type="PROSITE" id="PS50001">
    <property type="entry name" value="SH2"/>
    <property type="match status" value="1"/>
</dbReference>
<dbReference type="GO" id="GO:0007424">
    <property type="term" value="P:open tracheal system development"/>
    <property type="evidence" value="ECO:0007669"/>
    <property type="project" value="UniProtKB-ARBA"/>
</dbReference>
<evidence type="ECO:0000256" key="11">
    <source>
        <dbReference type="PROSITE-ProRule" id="PRU00192"/>
    </source>
</evidence>
<dbReference type="STRING" id="7398.A0A1A9ZWJ9"/>
<proteinExistence type="inferred from homology"/>
<dbReference type="GO" id="GO:0004715">
    <property type="term" value="F:non-membrane spanning protein tyrosine kinase activity"/>
    <property type="evidence" value="ECO:0007669"/>
    <property type="project" value="UniProtKB-EC"/>
</dbReference>
<dbReference type="GO" id="GO:2000026">
    <property type="term" value="P:regulation of multicellular organismal development"/>
    <property type="evidence" value="ECO:0007669"/>
    <property type="project" value="UniProtKB-ARBA"/>
</dbReference>
<keyword evidence="5 13" id="KW-0418">Kinase</keyword>
<evidence type="ECO:0000256" key="4">
    <source>
        <dbReference type="ARBA" id="ARBA00022741"/>
    </source>
</evidence>
<dbReference type="InterPro" id="IPR036028">
    <property type="entry name" value="SH3-like_dom_sf"/>
</dbReference>
<dbReference type="AlphaFoldDB" id="A0A1A9ZWJ9"/>
<dbReference type="Pfam" id="PF00017">
    <property type="entry name" value="SH2"/>
    <property type="match status" value="1"/>
</dbReference>
<protein>
    <recommendedName>
        <fullName evidence="13">Tyrosine-protein kinase</fullName>
        <ecNumber evidence="13">2.7.10.2</ecNumber>
    </recommendedName>
</protein>
<evidence type="ECO:0000256" key="8">
    <source>
        <dbReference type="ARBA" id="ARBA00023137"/>
    </source>
</evidence>
<dbReference type="Gene3D" id="3.30.200.20">
    <property type="entry name" value="Phosphorylase Kinase, domain 1"/>
    <property type="match status" value="1"/>
</dbReference>
<evidence type="ECO:0000256" key="6">
    <source>
        <dbReference type="ARBA" id="ARBA00022840"/>
    </source>
</evidence>
<dbReference type="Gene3D" id="2.30.30.40">
    <property type="entry name" value="SH3 Domains"/>
    <property type="match status" value="1"/>
</dbReference>
<reference evidence="18" key="2">
    <citation type="submission" date="2020-05" db="UniProtKB">
        <authorList>
            <consortium name="EnsemblMetazoa"/>
        </authorList>
    </citation>
    <scope>IDENTIFICATION</scope>
    <source>
        <strain evidence="18">IAEA</strain>
    </source>
</reference>
<evidence type="ECO:0000259" key="15">
    <source>
        <dbReference type="PROSITE" id="PS50001"/>
    </source>
</evidence>
<keyword evidence="1 11" id="KW-0728">SH3 domain</keyword>
<dbReference type="FunFam" id="3.30.200.20:FF:000053">
    <property type="entry name" value="Tyrosine-protein kinase"/>
    <property type="match status" value="1"/>
</dbReference>
<dbReference type="EC" id="2.7.10.2" evidence="13"/>
<dbReference type="PROSITE" id="PS00109">
    <property type="entry name" value="PROTEIN_KINASE_TYR"/>
    <property type="match status" value="1"/>
</dbReference>
<dbReference type="SUPFAM" id="SSF50044">
    <property type="entry name" value="SH3-domain"/>
    <property type="match status" value="1"/>
</dbReference>
<dbReference type="InterPro" id="IPR000980">
    <property type="entry name" value="SH2"/>
</dbReference>
<feature type="binding site" evidence="12">
    <location>
        <position position="319"/>
    </location>
    <ligand>
        <name>ATP</name>
        <dbReference type="ChEBI" id="CHEBI:30616"/>
    </ligand>
</feature>
<evidence type="ECO:0000256" key="1">
    <source>
        <dbReference type="ARBA" id="ARBA00022443"/>
    </source>
</evidence>
<reference evidence="19" key="1">
    <citation type="submission" date="2014-03" db="EMBL/GenBank/DDBJ databases">
        <authorList>
            <person name="Aksoy S."/>
            <person name="Warren W."/>
            <person name="Wilson R.K."/>
        </authorList>
    </citation>
    <scope>NUCLEOTIDE SEQUENCE [LARGE SCALE GENOMIC DNA]</scope>
    <source>
        <strain evidence="19">IAEA</strain>
    </source>
</reference>
<evidence type="ECO:0000259" key="17">
    <source>
        <dbReference type="PROSITE" id="PS50011"/>
    </source>
</evidence>
<dbReference type="GO" id="GO:0007411">
    <property type="term" value="P:axon guidance"/>
    <property type="evidence" value="ECO:0007669"/>
    <property type="project" value="UniProtKB-ARBA"/>
</dbReference>
<dbReference type="SMART" id="SM00252">
    <property type="entry name" value="SH2"/>
    <property type="match status" value="1"/>
</dbReference>
<dbReference type="InterPro" id="IPR050198">
    <property type="entry name" value="Non-receptor_tyrosine_kinases"/>
</dbReference>
<evidence type="ECO:0000256" key="3">
    <source>
        <dbReference type="ARBA" id="ARBA00022679"/>
    </source>
</evidence>
<feature type="domain" description="SH2" evidence="15">
    <location>
        <begin position="169"/>
        <end position="266"/>
    </location>
</feature>
<feature type="domain" description="SH3" evidence="16">
    <location>
        <begin position="102"/>
        <end position="163"/>
    </location>
</feature>
<dbReference type="SUPFAM" id="SSF56112">
    <property type="entry name" value="Protein kinase-like (PK-like)"/>
    <property type="match status" value="1"/>
</dbReference>
<evidence type="ECO:0000259" key="16">
    <source>
        <dbReference type="PROSITE" id="PS50002"/>
    </source>
</evidence>
<feature type="domain" description="Protein kinase" evidence="17">
    <location>
        <begin position="291"/>
        <end position="544"/>
    </location>
</feature>
<evidence type="ECO:0000313" key="19">
    <source>
        <dbReference type="Proteomes" id="UP000092445"/>
    </source>
</evidence>
<dbReference type="InterPro" id="IPR017441">
    <property type="entry name" value="Protein_kinase_ATP_BS"/>
</dbReference>
<dbReference type="PRINTS" id="PR00401">
    <property type="entry name" value="SH2DOMAIN"/>
</dbReference>
<keyword evidence="7 10" id="KW-0727">SH2 domain</keyword>
<dbReference type="PROSITE" id="PS50011">
    <property type="entry name" value="PROTEIN_KINASE_DOM"/>
    <property type="match status" value="1"/>
</dbReference>
<dbReference type="InterPro" id="IPR036860">
    <property type="entry name" value="SH2_dom_sf"/>
</dbReference>
<dbReference type="CDD" id="cd05034">
    <property type="entry name" value="PTKc_Src_like"/>
    <property type="match status" value="1"/>
</dbReference>
<evidence type="ECO:0000256" key="12">
    <source>
        <dbReference type="PROSITE-ProRule" id="PRU10141"/>
    </source>
</evidence>
<dbReference type="VEuPathDB" id="VectorBase:GPAI027298"/>
<dbReference type="GO" id="GO:0030036">
    <property type="term" value="P:actin cytoskeleton organization"/>
    <property type="evidence" value="ECO:0007669"/>
    <property type="project" value="UniProtKB-ARBA"/>
</dbReference>
<dbReference type="GO" id="GO:0005102">
    <property type="term" value="F:signaling receptor binding"/>
    <property type="evidence" value="ECO:0007669"/>
    <property type="project" value="UniProtKB-ARBA"/>
</dbReference>
<name>A0A1A9ZWJ9_GLOPL</name>
<feature type="compositionally biased region" description="Polar residues" evidence="14">
    <location>
        <begin position="29"/>
        <end position="46"/>
    </location>
</feature>
<keyword evidence="4 12" id="KW-0547">Nucleotide-binding</keyword>
<dbReference type="FunFam" id="2.30.30.40:FF:000253">
    <property type="entry name" value="Tyrosine-protein kinase"/>
    <property type="match status" value="1"/>
</dbReference>
<evidence type="ECO:0000256" key="10">
    <source>
        <dbReference type="PROSITE-ProRule" id="PRU00191"/>
    </source>
</evidence>
<dbReference type="Gene3D" id="3.30.505.10">
    <property type="entry name" value="SH2 domain"/>
    <property type="match status" value="1"/>
</dbReference>
<evidence type="ECO:0000256" key="2">
    <source>
        <dbReference type="ARBA" id="ARBA00022553"/>
    </source>
</evidence>
<dbReference type="PROSITE" id="PS50002">
    <property type="entry name" value="SH3"/>
    <property type="match status" value="1"/>
</dbReference>
<dbReference type="GO" id="GO:0007435">
    <property type="term" value="P:salivary gland morphogenesis"/>
    <property type="evidence" value="ECO:0007669"/>
    <property type="project" value="UniProtKB-ARBA"/>
</dbReference>
<dbReference type="CDD" id="cd11845">
    <property type="entry name" value="SH3_Src_like"/>
    <property type="match status" value="1"/>
</dbReference>
<dbReference type="Gene3D" id="1.10.510.10">
    <property type="entry name" value="Transferase(Phosphotransferase) domain 1"/>
    <property type="match status" value="1"/>
</dbReference>
<evidence type="ECO:0000313" key="18">
    <source>
        <dbReference type="EnsemblMetazoa" id="GPAI027298-PA"/>
    </source>
</evidence>
<evidence type="ECO:0000256" key="14">
    <source>
        <dbReference type="SAM" id="MobiDB-lite"/>
    </source>
</evidence>
<keyword evidence="6 12" id="KW-0067">ATP-binding</keyword>
<dbReference type="InterPro" id="IPR008266">
    <property type="entry name" value="Tyr_kinase_AS"/>
</dbReference>
<evidence type="ECO:0000256" key="9">
    <source>
        <dbReference type="ARBA" id="ARBA00051245"/>
    </source>
</evidence>
<dbReference type="GO" id="GO:0048646">
    <property type="term" value="P:anatomical structure formation involved in morphogenesis"/>
    <property type="evidence" value="ECO:0007669"/>
    <property type="project" value="UniProtKB-ARBA"/>
</dbReference>
<dbReference type="FunFam" id="3.30.505.10:FF:000088">
    <property type="entry name" value="Tyrosine-protein kinase"/>
    <property type="match status" value="1"/>
</dbReference>
<dbReference type="Pfam" id="PF00018">
    <property type="entry name" value="SH3_1"/>
    <property type="match status" value="1"/>
</dbReference>
<dbReference type="SMART" id="SM00219">
    <property type="entry name" value="TyrKc"/>
    <property type="match status" value="1"/>
</dbReference>
<dbReference type="InterPro" id="IPR011009">
    <property type="entry name" value="Kinase-like_dom_sf"/>
</dbReference>
<keyword evidence="19" id="KW-1185">Reference proteome</keyword>
<comment type="catalytic activity">
    <reaction evidence="9 13">
        <text>L-tyrosyl-[protein] + ATP = O-phospho-L-tyrosyl-[protein] + ADP + H(+)</text>
        <dbReference type="Rhea" id="RHEA:10596"/>
        <dbReference type="Rhea" id="RHEA-COMP:10136"/>
        <dbReference type="Rhea" id="RHEA-COMP:20101"/>
        <dbReference type="ChEBI" id="CHEBI:15378"/>
        <dbReference type="ChEBI" id="CHEBI:30616"/>
        <dbReference type="ChEBI" id="CHEBI:46858"/>
        <dbReference type="ChEBI" id="CHEBI:61978"/>
        <dbReference type="ChEBI" id="CHEBI:456216"/>
        <dbReference type="EC" id="2.7.10.2"/>
    </reaction>
</comment>
<evidence type="ECO:0000256" key="13">
    <source>
        <dbReference type="RuleBase" id="RU362096"/>
    </source>
</evidence>
<sequence>MGNKCCSKRQDQELALAYPSGYKKSDYTFGQTHINNSGQKHNNGGSLDSRYTPDPNRGPLKIGAKGGVDIIRPRTTPTGVQSTGGGGGGVVVGGGGGGGGLAKRRVVVALYDYKSRDESDLSFMKGDRMEVIDDTESDWWRVVNLSTRQEGLIPLNFVAEERSVNSEDWFFENVLRKEADKLLLAEENPRGTFLVRPSEHNPNGYSLSVKDWEDGRGYHVKHYRIKPLDNGGYYIATNQTFPSLQALVMAYSKNALGLCHILSRPCPKPQPQMWDLGPELRDKYEIPRSELQLIRKLGRGNFGEVYYGKWRNSIDVAVKTLREGTMSTQAFLQEAAIMKKFRHNRLVALYAVCSQEEPIYIVQEYMSKGSLLDYLREGDGRYLHFEDLIYIATQVASGMEYLESKQLIHRDLAARNVLIGENNVAKICDFGLARVIADDEYCPKQGSRFPVKWTAPEAIIYGKFSIKSDVWSYGILLMELFTYGQVPYPGMHSREVIENIERGFRMPKPTNHYFPDNIYHLLLQCWDAVPEKRPTFEFLNHYFESYSVTSEVPYREVQD</sequence>
<comment type="similarity">
    <text evidence="13">Belongs to the protein kinase superfamily. Tyr protein kinase family.</text>
</comment>
<dbReference type="SMART" id="SM00326">
    <property type="entry name" value="SH3"/>
    <property type="match status" value="1"/>
</dbReference>
<keyword evidence="8 13" id="KW-0829">Tyrosine-protein kinase</keyword>
<dbReference type="PRINTS" id="PR00452">
    <property type="entry name" value="SH3DOMAIN"/>
</dbReference>
<dbReference type="FunFam" id="1.10.510.10:FF:000399">
    <property type="entry name" value="Tyrosine-protein kinase"/>
    <property type="match status" value="1"/>
</dbReference>
<evidence type="ECO:0000256" key="7">
    <source>
        <dbReference type="ARBA" id="ARBA00022999"/>
    </source>
</evidence>
<keyword evidence="2" id="KW-0597">Phosphoprotein</keyword>
<dbReference type="Pfam" id="PF07714">
    <property type="entry name" value="PK_Tyr_Ser-Thr"/>
    <property type="match status" value="1"/>
</dbReference>
<feature type="region of interest" description="Disordered" evidence="14">
    <location>
        <begin position="29"/>
        <end position="71"/>
    </location>
</feature>